<dbReference type="InterPro" id="IPR050570">
    <property type="entry name" value="Cell_wall_metabolism_enzyme"/>
</dbReference>
<gene>
    <name evidence="4" type="ORF">H4K34_08465</name>
</gene>
<dbReference type="GO" id="GO:0004222">
    <property type="term" value="F:metalloendopeptidase activity"/>
    <property type="evidence" value="ECO:0007669"/>
    <property type="project" value="TreeGrafter"/>
</dbReference>
<sequence>MASEKKESKKLITKLRNKYRLVILNDDTFEEKLSFKLSRLNVFVVSGLSVILLIAGTTLLIAFTPLREYIPGYSSTALKRDAIRLAQVTDSLENQLNYNSLFLQNIQGVINGQEPLDLSDDQVVDSLNQSRINLAISKDDSLLRKMVEEEEQFNIPVEGRRRLNLESLNFFIPIKGLVTQAFNPEEEHLGIDIVAKENEVIKATQDGRVIFAEWTAETGYVMIIQHAEKFISVYKHNSALLKAQGQDVSSGEPIAIIGNSGELSSGPHLHFELWYNGYAVDPQEYISF</sequence>
<keyword evidence="1" id="KW-0732">Signal</keyword>
<dbReference type="PANTHER" id="PTHR21666:SF289">
    <property type="entry name" value="L-ALA--D-GLU ENDOPEPTIDASE"/>
    <property type="match status" value="1"/>
</dbReference>
<feature type="transmembrane region" description="Helical" evidence="2">
    <location>
        <begin position="42"/>
        <end position="63"/>
    </location>
</feature>
<organism evidence="4 5">
    <name type="scientific">Croceimicrobium hydrocarbonivorans</name>
    <dbReference type="NCBI Taxonomy" id="2761580"/>
    <lineage>
        <taxon>Bacteria</taxon>
        <taxon>Pseudomonadati</taxon>
        <taxon>Bacteroidota</taxon>
        <taxon>Flavobacteriia</taxon>
        <taxon>Flavobacteriales</taxon>
        <taxon>Owenweeksiaceae</taxon>
        <taxon>Croceimicrobium</taxon>
    </lineage>
</organism>
<evidence type="ECO:0000256" key="1">
    <source>
        <dbReference type="ARBA" id="ARBA00022729"/>
    </source>
</evidence>
<dbReference type="PANTHER" id="PTHR21666">
    <property type="entry name" value="PEPTIDASE-RELATED"/>
    <property type="match status" value="1"/>
</dbReference>
<proteinExistence type="predicted"/>
<dbReference type="CDD" id="cd12797">
    <property type="entry name" value="M23_peptidase"/>
    <property type="match status" value="1"/>
</dbReference>
<dbReference type="Proteomes" id="UP000516305">
    <property type="component" value="Chromosome"/>
</dbReference>
<dbReference type="KEGG" id="chyd:H4K34_08465"/>
<name>A0A7H0VJG6_9FLAO</name>
<keyword evidence="2" id="KW-0812">Transmembrane</keyword>
<evidence type="ECO:0000313" key="5">
    <source>
        <dbReference type="Proteomes" id="UP000516305"/>
    </source>
</evidence>
<dbReference type="RefSeq" id="WP_210760389.1">
    <property type="nucleotide sequence ID" value="NZ_CP060139.1"/>
</dbReference>
<dbReference type="AlphaFoldDB" id="A0A7H0VJG6"/>
<dbReference type="EMBL" id="CP060139">
    <property type="protein sequence ID" value="QNR25864.1"/>
    <property type="molecule type" value="Genomic_DNA"/>
</dbReference>
<evidence type="ECO:0000313" key="4">
    <source>
        <dbReference type="EMBL" id="QNR25864.1"/>
    </source>
</evidence>
<keyword evidence="2" id="KW-0472">Membrane</keyword>
<dbReference type="SUPFAM" id="SSF51261">
    <property type="entry name" value="Duplicated hybrid motif"/>
    <property type="match status" value="1"/>
</dbReference>
<protein>
    <submittedName>
        <fullName evidence="4">M23 family metallopeptidase</fullName>
    </submittedName>
</protein>
<reference evidence="4 5" key="1">
    <citation type="submission" date="2020-08" db="EMBL/GenBank/DDBJ databases">
        <title>Croceimicrobium hydrocarbonivorans gen. nov., sp. nov., a novel marine bacterium isolated from a bacterial consortium that degrades polyethylene terephthalate.</title>
        <authorList>
            <person name="Liu R."/>
        </authorList>
    </citation>
    <scope>NUCLEOTIDE SEQUENCE [LARGE SCALE GENOMIC DNA]</scope>
    <source>
        <strain evidence="4 5">A20-9</strain>
    </source>
</reference>
<dbReference type="Gene3D" id="2.70.70.10">
    <property type="entry name" value="Glucose Permease (Domain IIA)"/>
    <property type="match status" value="1"/>
</dbReference>
<evidence type="ECO:0000256" key="2">
    <source>
        <dbReference type="SAM" id="Phobius"/>
    </source>
</evidence>
<feature type="domain" description="M23ase beta-sheet core" evidence="3">
    <location>
        <begin position="187"/>
        <end position="282"/>
    </location>
</feature>
<evidence type="ECO:0000259" key="3">
    <source>
        <dbReference type="Pfam" id="PF01551"/>
    </source>
</evidence>
<dbReference type="InterPro" id="IPR011055">
    <property type="entry name" value="Dup_hybrid_motif"/>
</dbReference>
<keyword evidence="5" id="KW-1185">Reference proteome</keyword>
<keyword evidence="2" id="KW-1133">Transmembrane helix</keyword>
<dbReference type="InterPro" id="IPR016047">
    <property type="entry name" value="M23ase_b-sheet_dom"/>
</dbReference>
<dbReference type="Pfam" id="PF01551">
    <property type="entry name" value="Peptidase_M23"/>
    <property type="match status" value="1"/>
</dbReference>
<accession>A0A7H0VJG6</accession>